<dbReference type="AlphaFoldDB" id="S3CHA0"/>
<dbReference type="EMBL" id="KE145371">
    <property type="protein sequence ID" value="EPE25832.1"/>
    <property type="molecule type" value="Genomic_DNA"/>
</dbReference>
<dbReference type="Proteomes" id="UP000016922">
    <property type="component" value="Unassembled WGS sequence"/>
</dbReference>
<feature type="region of interest" description="Disordered" evidence="1">
    <location>
        <begin position="1"/>
        <end position="128"/>
    </location>
</feature>
<sequence length="128" mass="13779">MTQHKTLKEVAQENPTLLGDPTSLKAEKTEPSHSPTSKPSPTKPDESPTHMPPVQDTKSNPSNESKGYDVADKKTGEEKSGQGKNKLREAYVKGNPSQLGDPVSLKAEAQDSEPTEQDRGAGKTKSKL</sequence>
<name>S3CHA0_GLAL2</name>
<feature type="compositionally biased region" description="Basic and acidic residues" evidence="1">
    <location>
        <begin position="1"/>
        <end position="11"/>
    </location>
</feature>
<dbReference type="RefSeq" id="XP_008087151.1">
    <property type="nucleotide sequence ID" value="XM_008088960.1"/>
</dbReference>
<gene>
    <name evidence="2" type="ORF">GLAREA_01744</name>
</gene>
<dbReference type="KEGG" id="glz:GLAREA_01744"/>
<reference evidence="2 3" key="1">
    <citation type="journal article" date="2013" name="BMC Genomics">
        <title>Genomics-driven discovery of the pneumocandin biosynthetic gene cluster in the fungus Glarea lozoyensis.</title>
        <authorList>
            <person name="Chen L."/>
            <person name="Yue Q."/>
            <person name="Zhang X."/>
            <person name="Xiang M."/>
            <person name="Wang C."/>
            <person name="Li S."/>
            <person name="Che Y."/>
            <person name="Ortiz-Lopez F.J."/>
            <person name="Bills G.F."/>
            <person name="Liu X."/>
            <person name="An Z."/>
        </authorList>
    </citation>
    <scope>NUCLEOTIDE SEQUENCE [LARGE SCALE GENOMIC DNA]</scope>
    <source>
        <strain evidence="3">ATCC 20868 / MF5171</strain>
    </source>
</reference>
<evidence type="ECO:0000313" key="2">
    <source>
        <dbReference type="EMBL" id="EPE25832.1"/>
    </source>
</evidence>
<evidence type="ECO:0000313" key="3">
    <source>
        <dbReference type="Proteomes" id="UP000016922"/>
    </source>
</evidence>
<dbReference type="HOGENOM" id="CLU_142357_0_0_1"/>
<organism evidence="2 3">
    <name type="scientific">Glarea lozoyensis (strain ATCC 20868 / MF5171)</name>
    <dbReference type="NCBI Taxonomy" id="1116229"/>
    <lineage>
        <taxon>Eukaryota</taxon>
        <taxon>Fungi</taxon>
        <taxon>Dikarya</taxon>
        <taxon>Ascomycota</taxon>
        <taxon>Pezizomycotina</taxon>
        <taxon>Leotiomycetes</taxon>
        <taxon>Helotiales</taxon>
        <taxon>Helotiaceae</taxon>
        <taxon>Glarea</taxon>
    </lineage>
</organism>
<dbReference type="OMA" id="ESPTHMP"/>
<evidence type="ECO:0000256" key="1">
    <source>
        <dbReference type="SAM" id="MobiDB-lite"/>
    </source>
</evidence>
<protein>
    <submittedName>
        <fullName evidence="2">Uncharacterized protein</fullName>
    </submittedName>
</protein>
<feature type="compositionally biased region" description="Polar residues" evidence="1">
    <location>
        <begin position="56"/>
        <end position="65"/>
    </location>
</feature>
<dbReference type="OrthoDB" id="5234213at2759"/>
<dbReference type="GeneID" id="19460802"/>
<proteinExistence type="predicted"/>
<feature type="compositionally biased region" description="Basic and acidic residues" evidence="1">
    <location>
        <begin position="66"/>
        <end position="91"/>
    </location>
</feature>
<accession>S3CHA0</accession>
<keyword evidence="3" id="KW-1185">Reference proteome</keyword>